<evidence type="ECO:0000313" key="3">
    <source>
        <dbReference type="Proteomes" id="UP001177003"/>
    </source>
</evidence>
<feature type="compositionally biased region" description="Basic residues" evidence="1">
    <location>
        <begin position="39"/>
        <end position="54"/>
    </location>
</feature>
<reference evidence="2" key="1">
    <citation type="submission" date="2023-04" db="EMBL/GenBank/DDBJ databases">
        <authorList>
            <person name="Vijverberg K."/>
            <person name="Xiong W."/>
            <person name="Schranz E."/>
        </authorList>
    </citation>
    <scope>NUCLEOTIDE SEQUENCE</scope>
</reference>
<dbReference type="AlphaFoldDB" id="A0AA35ZFT8"/>
<keyword evidence="3" id="KW-1185">Reference proteome</keyword>
<accession>A0AA35ZFT8</accession>
<gene>
    <name evidence="2" type="ORF">LSALG_LOCUS30537</name>
</gene>
<organism evidence="2 3">
    <name type="scientific">Lactuca saligna</name>
    <name type="common">Willowleaf lettuce</name>
    <dbReference type="NCBI Taxonomy" id="75948"/>
    <lineage>
        <taxon>Eukaryota</taxon>
        <taxon>Viridiplantae</taxon>
        <taxon>Streptophyta</taxon>
        <taxon>Embryophyta</taxon>
        <taxon>Tracheophyta</taxon>
        <taxon>Spermatophyta</taxon>
        <taxon>Magnoliopsida</taxon>
        <taxon>eudicotyledons</taxon>
        <taxon>Gunneridae</taxon>
        <taxon>Pentapetalae</taxon>
        <taxon>asterids</taxon>
        <taxon>campanulids</taxon>
        <taxon>Asterales</taxon>
        <taxon>Asteraceae</taxon>
        <taxon>Cichorioideae</taxon>
        <taxon>Cichorieae</taxon>
        <taxon>Lactucinae</taxon>
        <taxon>Lactuca</taxon>
    </lineage>
</organism>
<evidence type="ECO:0000313" key="2">
    <source>
        <dbReference type="EMBL" id="CAI9291393.1"/>
    </source>
</evidence>
<dbReference type="EMBL" id="OX465082">
    <property type="protein sequence ID" value="CAI9291393.1"/>
    <property type="molecule type" value="Genomic_DNA"/>
</dbReference>
<protein>
    <submittedName>
        <fullName evidence="2">Uncharacterized protein</fullName>
    </submittedName>
</protein>
<proteinExistence type="predicted"/>
<feature type="region of interest" description="Disordered" evidence="1">
    <location>
        <begin position="20"/>
        <end position="58"/>
    </location>
</feature>
<evidence type="ECO:0000256" key="1">
    <source>
        <dbReference type="SAM" id="MobiDB-lite"/>
    </source>
</evidence>
<feature type="region of interest" description="Disordered" evidence="1">
    <location>
        <begin position="72"/>
        <end position="105"/>
    </location>
</feature>
<name>A0AA35ZFT8_LACSI</name>
<sequence>MPTKMMTCCKEKAVLVAVYEEKPRKRRLKTSKNKDTKQEHHHHHHHHHHLHIHQSKNSVGNNRKAELLSYSQHLRESSKSRSSTSPHHHKPLVDSTTDSKQTMAPVLPLQNKQKQKRKSSCVGLDNLLKCLAISHAKRRVKNNKKKSSKSSTKKANEIMKTFSKRTQKGGSRFLSKVVATIQKYR</sequence>
<dbReference type="Proteomes" id="UP001177003">
    <property type="component" value="Chromosome 6"/>
</dbReference>